<comment type="similarity">
    <text evidence="1">Belongs to the AFG1 ATPase family.</text>
</comment>
<dbReference type="InterPro" id="IPR027417">
    <property type="entry name" value="P-loop_NTPase"/>
</dbReference>
<dbReference type="Gene3D" id="3.40.50.300">
    <property type="entry name" value="P-loop containing nucleotide triphosphate hydrolases"/>
    <property type="match status" value="1"/>
</dbReference>
<dbReference type="OMA" id="ARRFINM"/>
<dbReference type="HOGENOM" id="CLU_008681_1_1_1"/>
<gene>
    <name evidence="5" type="ORF">MYCTH_2310676</name>
</gene>
<dbReference type="RefSeq" id="XP_003666173.1">
    <property type="nucleotide sequence ID" value="XM_003666125.1"/>
</dbReference>
<evidence type="ECO:0000256" key="2">
    <source>
        <dbReference type="ARBA" id="ARBA00022741"/>
    </source>
</evidence>
<name>G2QLU8_THET4</name>
<dbReference type="GO" id="GO:0016887">
    <property type="term" value="F:ATP hydrolysis activity"/>
    <property type="evidence" value="ECO:0007669"/>
    <property type="project" value="InterPro"/>
</dbReference>
<dbReference type="SUPFAM" id="SSF52540">
    <property type="entry name" value="P-loop containing nucleoside triphosphate hydrolases"/>
    <property type="match status" value="1"/>
</dbReference>
<dbReference type="OrthoDB" id="548867at2759"/>
<keyword evidence="6" id="KW-1185">Reference proteome</keyword>
<dbReference type="eggNOG" id="KOG2383">
    <property type="taxonomic scope" value="Eukaryota"/>
</dbReference>
<dbReference type="VEuPathDB" id="FungiDB:MYCTH_2310676"/>
<evidence type="ECO:0008006" key="7">
    <source>
        <dbReference type="Google" id="ProtNLM"/>
    </source>
</evidence>
<dbReference type="GO" id="GO:0006515">
    <property type="term" value="P:protein quality control for misfolded or incompletely synthesized proteins"/>
    <property type="evidence" value="ECO:0007669"/>
    <property type="project" value="TreeGrafter"/>
</dbReference>
<dbReference type="InParanoid" id="G2QLU8"/>
<dbReference type="STRING" id="573729.G2QLU8"/>
<evidence type="ECO:0000313" key="6">
    <source>
        <dbReference type="Proteomes" id="UP000007322"/>
    </source>
</evidence>
<sequence length="453" mass="51579">MTPGIIQSLQHLHEELRHYRAPAVVHPTVESVKPNKSLFSWFGSSKKKTPIGAIPDNLPRGLYLYGDVGCGKTMLMDLFYDTLPQTVRSKTRIHFHNFMQGVHQRLHKMKLQYGTDVDCVPFVAAEIAEQGNVLCFDEFQCTDVADAMILRRLLESLMSHGVVLVTTSNRHPDELYKNGIQRESFIPAIQLLKNRLHVINLNSNTDYRKIPRPPSGVYHTPLDAHAASHAEKWFRFLGDPDSPDPHPETQRVWGRDIVVPRVSGRCAWFTFDELIGRPTSAADYLELMRSYDAFIVTEVPGMTFRQRDLARRFITFVDAVYESHAKLVLTTAVPLQELFVSRAEMRESLLARRRERERQGGDGKADEELDEAAVEDAMSHMMDDLESNVEQLAKSNLFSGDEEAFAFARALSRLSQMGSKEWVERGMGLESKGGKEEHDSWAKTRSRQMEDSM</sequence>
<dbReference type="KEGG" id="mtm:MYCTH_2310676"/>
<evidence type="ECO:0000256" key="4">
    <source>
        <dbReference type="SAM" id="MobiDB-lite"/>
    </source>
</evidence>
<dbReference type="InterPro" id="IPR005654">
    <property type="entry name" value="ATPase_AFG1-like"/>
</dbReference>
<evidence type="ECO:0000256" key="3">
    <source>
        <dbReference type="ARBA" id="ARBA00022840"/>
    </source>
</evidence>
<dbReference type="EMBL" id="CP003007">
    <property type="protein sequence ID" value="AEO60928.1"/>
    <property type="molecule type" value="Genomic_DNA"/>
</dbReference>
<dbReference type="GO" id="GO:0005524">
    <property type="term" value="F:ATP binding"/>
    <property type="evidence" value="ECO:0007669"/>
    <property type="project" value="UniProtKB-KW"/>
</dbReference>
<organism evidence="5 6">
    <name type="scientific">Thermothelomyces thermophilus (strain ATCC 42464 / BCRC 31852 / DSM 1799)</name>
    <name type="common">Sporotrichum thermophile</name>
    <dbReference type="NCBI Taxonomy" id="573729"/>
    <lineage>
        <taxon>Eukaryota</taxon>
        <taxon>Fungi</taxon>
        <taxon>Dikarya</taxon>
        <taxon>Ascomycota</taxon>
        <taxon>Pezizomycotina</taxon>
        <taxon>Sordariomycetes</taxon>
        <taxon>Sordariomycetidae</taxon>
        <taxon>Sordariales</taxon>
        <taxon>Chaetomiaceae</taxon>
        <taxon>Thermothelomyces</taxon>
    </lineage>
</organism>
<dbReference type="AlphaFoldDB" id="G2QLU8"/>
<dbReference type="PANTHER" id="PTHR12169:SF6">
    <property type="entry name" value="AFG1-LIKE ATPASE"/>
    <property type="match status" value="1"/>
</dbReference>
<keyword evidence="3" id="KW-0067">ATP-binding</keyword>
<dbReference type="GO" id="GO:0005739">
    <property type="term" value="C:mitochondrion"/>
    <property type="evidence" value="ECO:0007669"/>
    <property type="project" value="TreeGrafter"/>
</dbReference>
<dbReference type="FunCoup" id="G2QLU8">
    <property type="interactions" value="772"/>
</dbReference>
<dbReference type="GeneID" id="11514310"/>
<dbReference type="NCBIfam" id="NF040713">
    <property type="entry name" value="ZapE"/>
    <property type="match status" value="1"/>
</dbReference>
<reference evidence="5 6" key="1">
    <citation type="journal article" date="2011" name="Nat. Biotechnol.">
        <title>Comparative genomic analysis of the thermophilic biomass-degrading fungi Myceliophthora thermophila and Thielavia terrestris.</title>
        <authorList>
            <person name="Berka R.M."/>
            <person name="Grigoriev I.V."/>
            <person name="Otillar R."/>
            <person name="Salamov A."/>
            <person name="Grimwood J."/>
            <person name="Reid I."/>
            <person name="Ishmael N."/>
            <person name="John T."/>
            <person name="Darmond C."/>
            <person name="Moisan M.-C."/>
            <person name="Henrissat B."/>
            <person name="Coutinho P.M."/>
            <person name="Lombard V."/>
            <person name="Natvig D.O."/>
            <person name="Lindquist E."/>
            <person name="Schmutz J."/>
            <person name="Lucas S."/>
            <person name="Harris P."/>
            <person name="Powlowski J."/>
            <person name="Bellemare A."/>
            <person name="Taylor D."/>
            <person name="Butler G."/>
            <person name="de Vries R.P."/>
            <person name="Allijn I.E."/>
            <person name="van den Brink J."/>
            <person name="Ushinsky S."/>
            <person name="Storms R."/>
            <person name="Powell A.J."/>
            <person name="Paulsen I.T."/>
            <person name="Elbourne L.D.H."/>
            <person name="Baker S.E."/>
            <person name="Magnuson J."/>
            <person name="LaBoissiere S."/>
            <person name="Clutterbuck A.J."/>
            <person name="Martinez D."/>
            <person name="Wogulis M."/>
            <person name="de Leon A.L."/>
            <person name="Rey M.W."/>
            <person name="Tsang A."/>
        </authorList>
    </citation>
    <scope>NUCLEOTIDE SEQUENCE [LARGE SCALE GENOMIC DNA]</scope>
    <source>
        <strain evidence="6">ATCC 42464 / BCRC 31852 / DSM 1799</strain>
    </source>
</reference>
<protein>
    <recommendedName>
        <fullName evidence="7">AAA+ ATPase domain-containing protein</fullName>
    </recommendedName>
</protein>
<dbReference type="PANTHER" id="PTHR12169">
    <property type="entry name" value="ATPASE N2B"/>
    <property type="match status" value="1"/>
</dbReference>
<dbReference type="Proteomes" id="UP000007322">
    <property type="component" value="Chromosome 6"/>
</dbReference>
<accession>G2QLU8</accession>
<feature type="compositionally biased region" description="Basic and acidic residues" evidence="4">
    <location>
        <begin position="432"/>
        <end position="453"/>
    </location>
</feature>
<evidence type="ECO:0000313" key="5">
    <source>
        <dbReference type="EMBL" id="AEO60928.1"/>
    </source>
</evidence>
<evidence type="ECO:0000256" key="1">
    <source>
        <dbReference type="ARBA" id="ARBA00010322"/>
    </source>
</evidence>
<proteinExistence type="inferred from homology"/>
<keyword evidence="2" id="KW-0547">Nucleotide-binding</keyword>
<dbReference type="Pfam" id="PF03969">
    <property type="entry name" value="AFG1_ATPase"/>
    <property type="match status" value="1"/>
</dbReference>
<feature type="region of interest" description="Disordered" evidence="4">
    <location>
        <begin position="425"/>
        <end position="453"/>
    </location>
</feature>